<keyword evidence="4 6" id="KW-0808">Transferase</keyword>
<evidence type="ECO:0000313" key="10">
    <source>
        <dbReference type="Proteomes" id="UP001219901"/>
    </source>
</evidence>
<proteinExistence type="inferred from homology"/>
<dbReference type="CDD" id="cd00609">
    <property type="entry name" value="AAT_like"/>
    <property type="match status" value="1"/>
</dbReference>
<feature type="domain" description="Aminotransferase class I/classII large" evidence="7">
    <location>
        <begin position="32"/>
        <end position="383"/>
    </location>
</feature>
<sequence>MTQLASRQANLGTETAFETLAKAKELERQGKSIIHLEIGEPDFDTPEHIRDAAKKALDDGFTHYGASAGQLETREAIAKHQTERQGYDVSPDNVIVTPGGKPVMFFTIMALIEEGDEVIYPNPGFPIYESMIEYMGGTAVPMQLNEETGYNADIDKLRSLITPRTKLMIVNSPNNPCGSVIPEADLEEIAKMAVENDITVMADEIYKDMYYGDDVEHVSITKFPGMRERTVILDGFSKSYAMTGWRLGYGVFPDFLVEPVTRLMTNSVSCTSVHTQMAGIAALEGSQESVKDMMKEFTIRRDLVVEGLNSLPGISCPTPKGAFYAFPNITGTGMTSQEFAEKALYEGGVALLSGTAFGVYGDGYVRVSFANSRENLTEAIERLRKIL</sequence>
<evidence type="ECO:0000313" key="8">
    <source>
        <dbReference type="EMBL" id="MDG0865690.1"/>
    </source>
</evidence>
<dbReference type="EC" id="2.6.1.-" evidence="6"/>
<dbReference type="InterPro" id="IPR015422">
    <property type="entry name" value="PyrdxlP-dep_Trfase_small"/>
</dbReference>
<dbReference type="Pfam" id="PF00155">
    <property type="entry name" value="Aminotran_1_2"/>
    <property type="match status" value="1"/>
</dbReference>
<dbReference type="InterPro" id="IPR015424">
    <property type="entry name" value="PyrdxlP-dep_Trfase"/>
</dbReference>
<dbReference type="RefSeq" id="WP_342823393.1">
    <property type="nucleotide sequence ID" value="NZ_CP046146.1"/>
</dbReference>
<dbReference type="GO" id="GO:0030170">
    <property type="term" value="F:pyridoxal phosphate binding"/>
    <property type="evidence" value="ECO:0007669"/>
    <property type="project" value="InterPro"/>
</dbReference>
<protein>
    <recommendedName>
        <fullName evidence="6">Aminotransferase</fullName>
        <ecNumber evidence="6">2.6.1.-</ecNumber>
    </recommendedName>
</protein>
<comment type="cofactor">
    <cofactor evidence="1 6">
        <name>pyridoxal 5'-phosphate</name>
        <dbReference type="ChEBI" id="CHEBI:597326"/>
    </cofactor>
</comment>
<keyword evidence="3 6" id="KW-0032">Aminotransferase</keyword>
<keyword evidence="5" id="KW-0663">Pyridoxal phosphate</keyword>
<dbReference type="PANTHER" id="PTHR46383">
    <property type="entry name" value="ASPARTATE AMINOTRANSFERASE"/>
    <property type="match status" value="1"/>
</dbReference>
<dbReference type="PROSITE" id="PS00105">
    <property type="entry name" value="AA_TRANSFER_CLASS_1"/>
    <property type="match status" value="1"/>
</dbReference>
<evidence type="ECO:0000256" key="2">
    <source>
        <dbReference type="ARBA" id="ARBA00007441"/>
    </source>
</evidence>
<dbReference type="InterPro" id="IPR050596">
    <property type="entry name" value="AspAT/PAT-like"/>
</dbReference>
<dbReference type="GO" id="GO:0006520">
    <property type="term" value="P:amino acid metabolic process"/>
    <property type="evidence" value="ECO:0007669"/>
    <property type="project" value="InterPro"/>
</dbReference>
<evidence type="ECO:0000256" key="1">
    <source>
        <dbReference type="ARBA" id="ARBA00001933"/>
    </source>
</evidence>
<dbReference type="InterPro" id="IPR004839">
    <property type="entry name" value="Aminotransferase_I/II_large"/>
</dbReference>
<dbReference type="InterPro" id="IPR015421">
    <property type="entry name" value="PyrdxlP-dep_Trfase_major"/>
</dbReference>
<evidence type="ECO:0000313" key="9">
    <source>
        <dbReference type="EMBL" id="WFG39567.1"/>
    </source>
</evidence>
<dbReference type="GO" id="GO:0008483">
    <property type="term" value="F:transaminase activity"/>
    <property type="evidence" value="ECO:0007669"/>
    <property type="project" value="UniProtKB-KW"/>
</dbReference>
<dbReference type="SUPFAM" id="SSF53383">
    <property type="entry name" value="PLP-dependent transferases"/>
    <property type="match status" value="1"/>
</dbReference>
<accession>A0AAJ5ZDR1</accession>
<name>A0AAJ5ZDR1_9CHLR</name>
<comment type="similarity">
    <text evidence="2 6">Belongs to the class-I pyridoxal-phosphate-dependent aminotransferase family.</text>
</comment>
<evidence type="ECO:0000313" key="11">
    <source>
        <dbReference type="Proteomes" id="UP001321249"/>
    </source>
</evidence>
<reference evidence="10" key="3">
    <citation type="submission" date="2023-06" db="EMBL/GenBank/DDBJ databases">
        <title>Pangenomics reveal diversification of enzyme families and niche specialization in globally abundant SAR202 bacteria.</title>
        <authorList>
            <person name="Saw J.H.W."/>
        </authorList>
    </citation>
    <scope>NUCLEOTIDE SEQUENCE [LARGE SCALE GENOMIC DNA]</scope>
    <source>
        <strain evidence="10">JH1073</strain>
    </source>
</reference>
<evidence type="ECO:0000256" key="3">
    <source>
        <dbReference type="ARBA" id="ARBA00022576"/>
    </source>
</evidence>
<dbReference type="AlphaFoldDB" id="A0AAJ5ZDR1"/>
<dbReference type="EMBL" id="WMBE01000001">
    <property type="protein sequence ID" value="MDG0865690.1"/>
    <property type="molecule type" value="Genomic_DNA"/>
</dbReference>
<keyword evidence="10" id="KW-1185">Reference proteome</keyword>
<dbReference type="Gene3D" id="3.40.640.10">
    <property type="entry name" value="Type I PLP-dependent aspartate aminotransferase-like (Major domain)"/>
    <property type="match status" value="1"/>
</dbReference>
<dbReference type="PANTHER" id="PTHR46383:SF1">
    <property type="entry name" value="ASPARTATE AMINOTRANSFERASE"/>
    <property type="match status" value="1"/>
</dbReference>
<dbReference type="EMBL" id="CP046147">
    <property type="protein sequence ID" value="WFG39567.1"/>
    <property type="molecule type" value="Genomic_DNA"/>
</dbReference>
<evidence type="ECO:0000259" key="7">
    <source>
        <dbReference type="Pfam" id="PF00155"/>
    </source>
</evidence>
<dbReference type="Proteomes" id="UP001321249">
    <property type="component" value="Unassembled WGS sequence"/>
</dbReference>
<organism evidence="9 10">
    <name type="scientific">Candidatus Lucifugimonas marina</name>
    <dbReference type="NCBI Taxonomy" id="3038979"/>
    <lineage>
        <taxon>Bacteria</taxon>
        <taxon>Bacillati</taxon>
        <taxon>Chloroflexota</taxon>
        <taxon>Dehalococcoidia</taxon>
        <taxon>SAR202 cluster</taxon>
        <taxon>Candidatus Lucifugimonadales</taxon>
        <taxon>Candidatus Lucifugimonadaceae</taxon>
        <taxon>Candidatus Lucifugimonas</taxon>
    </lineage>
</organism>
<evidence type="ECO:0000256" key="6">
    <source>
        <dbReference type="RuleBase" id="RU000481"/>
    </source>
</evidence>
<reference evidence="9" key="2">
    <citation type="journal article" date="2023" name="Nat. Commun.">
        <title>Cultivation of marine bacteria of the SAR202 clade.</title>
        <authorList>
            <person name="Lim Y."/>
            <person name="Seo J.H."/>
            <person name="Giovannoni S.J."/>
            <person name="Kang I."/>
            <person name="Cho J.C."/>
        </authorList>
    </citation>
    <scope>NUCLEOTIDE SEQUENCE</scope>
    <source>
        <strain evidence="9">JH1073</strain>
    </source>
</reference>
<gene>
    <name evidence="8" type="ORF">GKO46_01200</name>
    <name evidence="9" type="ORF">GKO48_08025</name>
</gene>
<dbReference type="InterPro" id="IPR004838">
    <property type="entry name" value="NHTrfase_class1_PyrdxlP-BS"/>
</dbReference>
<dbReference type="FunFam" id="3.40.640.10:FF:000033">
    <property type="entry name" value="Aspartate aminotransferase"/>
    <property type="match status" value="1"/>
</dbReference>
<evidence type="ECO:0000256" key="4">
    <source>
        <dbReference type="ARBA" id="ARBA00022679"/>
    </source>
</evidence>
<dbReference type="Proteomes" id="UP001219901">
    <property type="component" value="Chromosome"/>
</dbReference>
<reference evidence="10 11" key="1">
    <citation type="submission" date="2019-11" db="EMBL/GenBank/DDBJ databases">
        <authorList>
            <person name="Cho J.-C."/>
        </authorList>
    </citation>
    <scope>NUCLEOTIDE SEQUENCE [LARGE SCALE GENOMIC DNA]</scope>
    <source>
        <strain evidence="9 10">JH1073</strain>
        <strain evidence="8 11">JH702</strain>
    </source>
</reference>
<evidence type="ECO:0000256" key="5">
    <source>
        <dbReference type="ARBA" id="ARBA00022898"/>
    </source>
</evidence>
<dbReference type="Gene3D" id="3.90.1150.10">
    <property type="entry name" value="Aspartate Aminotransferase, domain 1"/>
    <property type="match status" value="1"/>
</dbReference>